<keyword evidence="1" id="KW-1185">Reference proteome</keyword>
<dbReference type="Proteomes" id="UP000887565">
    <property type="component" value="Unplaced"/>
</dbReference>
<name>A0A915KC62_ROMCU</name>
<reference evidence="2" key="1">
    <citation type="submission" date="2022-11" db="UniProtKB">
        <authorList>
            <consortium name="WormBaseParasite"/>
        </authorList>
    </citation>
    <scope>IDENTIFICATION</scope>
</reference>
<dbReference type="AlphaFoldDB" id="A0A915KC62"/>
<dbReference type="WBParaSite" id="nRc.2.0.1.t35955-RA">
    <property type="protein sequence ID" value="nRc.2.0.1.t35955-RA"/>
    <property type="gene ID" value="nRc.2.0.1.g35955"/>
</dbReference>
<evidence type="ECO:0000313" key="1">
    <source>
        <dbReference type="Proteomes" id="UP000887565"/>
    </source>
</evidence>
<proteinExistence type="predicted"/>
<sequence length="113" mass="12614">MLAARADLYASRMVPVAVVQCIFKRILALRCTDFENSQNQVATVKDVLSHFGVRLNLASSVEGEDVRLAPIPNLAFNALQNQVCERVSKYPNVHFAQNHYYYCFSASSATTND</sequence>
<protein>
    <submittedName>
        <fullName evidence="2">Uncharacterized protein</fullName>
    </submittedName>
</protein>
<evidence type="ECO:0000313" key="2">
    <source>
        <dbReference type="WBParaSite" id="nRc.2.0.1.t35955-RA"/>
    </source>
</evidence>
<accession>A0A915KC62</accession>
<organism evidence="1 2">
    <name type="scientific">Romanomermis culicivorax</name>
    <name type="common">Nematode worm</name>
    <dbReference type="NCBI Taxonomy" id="13658"/>
    <lineage>
        <taxon>Eukaryota</taxon>
        <taxon>Metazoa</taxon>
        <taxon>Ecdysozoa</taxon>
        <taxon>Nematoda</taxon>
        <taxon>Enoplea</taxon>
        <taxon>Dorylaimia</taxon>
        <taxon>Mermithida</taxon>
        <taxon>Mermithoidea</taxon>
        <taxon>Mermithidae</taxon>
        <taxon>Romanomermis</taxon>
    </lineage>
</organism>